<reference evidence="1 2" key="1">
    <citation type="journal article" date="2015" name="Stand. Genomic Sci.">
        <title>Genomic Encyclopedia of Bacterial and Archaeal Type Strains, Phase III: the genomes of soil and plant-associated and newly described type strains.</title>
        <authorList>
            <person name="Whitman W.B."/>
            <person name="Woyke T."/>
            <person name="Klenk H.P."/>
            <person name="Zhou Y."/>
            <person name="Lilburn T.G."/>
            <person name="Beck B.J."/>
            <person name="De Vos P."/>
            <person name="Vandamme P."/>
            <person name="Eisen J.A."/>
            <person name="Garrity G."/>
            <person name="Hugenholtz P."/>
            <person name="Kyrpides N.C."/>
        </authorList>
    </citation>
    <scope>NUCLEOTIDE SEQUENCE [LARGE SCALE GENOMIC DNA]</scope>
    <source>
        <strain evidence="1 2">CGMCC 1.7271</strain>
    </source>
</reference>
<name>A0A562SFT9_9BACT</name>
<sequence>MNSKIIFSMLVATIGFTSGVFAQKGKAIFGGNVIIGIPTGDFRTDYKGVTGIEGLAGFGVAQNVYVTGTLGFQSYAPDPNSFDGVYYGKITSIPLKAGLRIYPTNNFFLTGNAGIALLKDQTIDARESRFAYDIGAGFSFNIFHASVHYDGWQTKNTSGGSNSVVAKLGIAIR</sequence>
<protein>
    <recommendedName>
        <fullName evidence="3">Outer membrane protein with beta-barrel domain</fullName>
    </recommendedName>
</protein>
<evidence type="ECO:0000313" key="1">
    <source>
        <dbReference type="EMBL" id="TWI79420.1"/>
    </source>
</evidence>
<dbReference type="OrthoDB" id="657299at2"/>
<dbReference type="RefSeq" id="WP_144888185.1">
    <property type="nucleotide sequence ID" value="NZ_VLLE01000006.1"/>
</dbReference>
<organism evidence="1 2">
    <name type="scientific">Lacibacter cauensis</name>
    <dbReference type="NCBI Taxonomy" id="510947"/>
    <lineage>
        <taxon>Bacteria</taxon>
        <taxon>Pseudomonadati</taxon>
        <taxon>Bacteroidota</taxon>
        <taxon>Chitinophagia</taxon>
        <taxon>Chitinophagales</taxon>
        <taxon>Chitinophagaceae</taxon>
        <taxon>Lacibacter</taxon>
    </lineage>
</organism>
<proteinExistence type="predicted"/>
<accession>A0A562SFT9</accession>
<dbReference type="AlphaFoldDB" id="A0A562SFT9"/>
<gene>
    <name evidence="1" type="ORF">IQ13_3824</name>
</gene>
<dbReference type="Proteomes" id="UP000316167">
    <property type="component" value="Unassembled WGS sequence"/>
</dbReference>
<dbReference type="EMBL" id="VLLE01000006">
    <property type="protein sequence ID" value="TWI79420.1"/>
    <property type="molecule type" value="Genomic_DNA"/>
</dbReference>
<evidence type="ECO:0000313" key="2">
    <source>
        <dbReference type="Proteomes" id="UP000316167"/>
    </source>
</evidence>
<evidence type="ECO:0008006" key="3">
    <source>
        <dbReference type="Google" id="ProtNLM"/>
    </source>
</evidence>
<comment type="caution">
    <text evidence="1">The sequence shown here is derived from an EMBL/GenBank/DDBJ whole genome shotgun (WGS) entry which is preliminary data.</text>
</comment>
<keyword evidence="2" id="KW-1185">Reference proteome</keyword>